<accession>A0A931GHT0</accession>
<feature type="transmembrane region" description="Helical" evidence="8">
    <location>
        <begin position="65"/>
        <end position="86"/>
    </location>
</feature>
<dbReference type="GO" id="GO:0005886">
    <property type="term" value="C:plasma membrane"/>
    <property type="evidence" value="ECO:0007669"/>
    <property type="project" value="UniProtKB-SubCell"/>
</dbReference>
<evidence type="ECO:0000256" key="2">
    <source>
        <dbReference type="ARBA" id="ARBA00007783"/>
    </source>
</evidence>
<keyword evidence="5 8" id="KW-0812">Transmembrane</keyword>
<protein>
    <submittedName>
        <fullName evidence="10">Teichoic acid transport system permease protein</fullName>
    </submittedName>
</protein>
<feature type="transmembrane region" description="Helical" evidence="8">
    <location>
        <begin position="169"/>
        <end position="195"/>
    </location>
</feature>
<dbReference type="RefSeq" id="WP_196834978.1">
    <property type="nucleotide sequence ID" value="NZ_JADOTZ010000001.1"/>
</dbReference>
<evidence type="ECO:0000256" key="4">
    <source>
        <dbReference type="ARBA" id="ARBA00022475"/>
    </source>
</evidence>
<keyword evidence="6 8" id="KW-1133">Transmembrane helix</keyword>
<gene>
    <name evidence="10" type="ORF">IW252_000323</name>
</gene>
<keyword evidence="11" id="KW-1185">Reference proteome</keyword>
<keyword evidence="3" id="KW-0813">Transport</keyword>
<dbReference type="Proteomes" id="UP000625033">
    <property type="component" value="Unassembled WGS sequence"/>
</dbReference>
<evidence type="ECO:0000256" key="8">
    <source>
        <dbReference type="SAM" id="Phobius"/>
    </source>
</evidence>
<comment type="subcellular location">
    <subcellularLocation>
        <location evidence="1">Cell inner membrane</location>
        <topology evidence="1">Multi-pass membrane protein</topology>
    </subcellularLocation>
</comment>
<comment type="similarity">
    <text evidence="2">Belongs to the ABC-2 integral membrane protein family.</text>
</comment>
<feature type="domain" description="ABC-2 type transporter transmembrane" evidence="9">
    <location>
        <begin position="58"/>
        <end position="254"/>
    </location>
</feature>
<dbReference type="GO" id="GO:0140359">
    <property type="term" value="F:ABC-type transporter activity"/>
    <property type="evidence" value="ECO:0007669"/>
    <property type="project" value="InterPro"/>
</dbReference>
<evidence type="ECO:0000313" key="11">
    <source>
        <dbReference type="Proteomes" id="UP000625033"/>
    </source>
</evidence>
<dbReference type="PANTHER" id="PTHR30413:SF8">
    <property type="entry name" value="TRANSPORT PERMEASE PROTEIN"/>
    <property type="match status" value="1"/>
</dbReference>
<evidence type="ECO:0000256" key="5">
    <source>
        <dbReference type="ARBA" id="ARBA00022692"/>
    </source>
</evidence>
<evidence type="ECO:0000313" key="10">
    <source>
        <dbReference type="EMBL" id="MBG6083556.1"/>
    </source>
</evidence>
<proteinExistence type="inferred from homology"/>
<organism evidence="10 11">
    <name type="scientific">Zhihengliuella flava</name>
    <dbReference type="NCBI Taxonomy" id="1285193"/>
    <lineage>
        <taxon>Bacteria</taxon>
        <taxon>Bacillati</taxon>
        <taxon>Actinomycetota</taxon>
        <taxon>Actinomycetes</taxon>
        <taxon>Micrococcales</taxon>
        <taxon>Micrococcaceae</taxon>
        <taxon>Zhihengliuella</taxon>
    </lineage>
</organism>
<dbReference type="GO" id="GO:0015920">
    <property type="term" value="P:lipopolysaccharide transport"/>
    <property type="evidence" value="ECO:0007669"/>
    <property type="project" value="TreeGrafter"/>
</dbReference>
<dbReference type="PANTHER" id="PTHR30413">
    <property type="entry name" value="INNER MEMBRANE TRANSPORT PERMEASE"/>
    <property type="match status" value="1"/>
</dbReference>
<evidence type="ECO:0000256" key="6">
    <source>
        <dbReference type="ARBA" id="ARBA00022989"/>
    </source>
</evidence>
<feature type="transmembrane region" description="Helical" evidence="8">
    <location>
        <begin position="145"/>
        <end position="163"/>
    </location>
</feature>
<name>A0A931GHT0_9MICC</name>
<comment type="caution">
    <text evidence="10">The sequence shown here is derived from an EMBL/GenBank/DDBJ whole genome shotgun (WGS) entry which is preliminary data.</text>
</comment>
<evidence type="ECO:0000259" key="9">
    <source>
        <dbReference type="Pfam" id="PF01061"/>
    </source>
</evidence>
<evidence type="ECO:0000256" key="1">
    <source>
        <dbReference type="ARBA" id="ARBA00004429"/>
    </source>
</evidence>
<dbReference type="EMBL" id="JADOTZ010000001">
    <property type="protein sequence ID" value="MBG6083556.1"/>
    <property type="molecule type" value="Genomic_DNA"/>
</dbReference>
<dbReference type="Pfam" id="PF01061">
    <property type="entry name" value="ABC2_membrane"/>
    <property type="match status" value="1"/>
</dbReference>
<dbReference type="AlphaFoldDB" id="A0A931GHT0"/>
<reference evidence="10" key="1">
    <citation type="submission" date="2020-11" db="EMBL/GenBank/DDBJ databases">
        <title>Sequencing the genomes of 1000 actinobacteria strains.</title>
        <authorList>
            <person name="Klenk H.-P."/>
        </authorList>
    </citation>
    <scope>NUCLEOTIDE SEQUENCE</scope>
    <source>
        <strain evidence="10">DSM 26152</strain>
    </source>
</reference>
<sequence>MSEAKQAARPQQEPVVVNVSGLTERGARSSFSDYLLKVWDARSFVFHEARTSVQGEGREMILGHLWLILNPILDGILYYALFALILQLDKGIDNFVAYLLIGIFMYRMSARCVTNAAKSYVKDNKLVDAAGLPPVVVPIVSNLRVWLSGLPGYLVLVLLIVLIPPVEEFTALAFGALLIVPLQMFMNLGMSLLAAHWVGIIPDLDNLLRIAMRAWMFGSGVMFEISRIENLGPAFEFISYWNPLRWVLELTRDLLIYATWPPADGWIVLGLWGLIPTLLGAFLIWHRGGRYRKDRASVD</sequence>
<evidence type="ECO:0000256" key="3">
    <source>
        <dbReference type="ARBA" id="ARBA00022448"/>
    </source>
</evidence>
<keyword evidence="4" id="KW-1003">Cell membrane</keyword>
<evidence type="ECO:0000256" key="7">
    <source>
        <dbReference type="ARBA" id="ARBA00023136"/>
    </source>
</evidence>
<dbReference type="InterPro" id="IPR013525">
    <property type="entry name" value="ABC2_TM"/>
</dbReference>
<keyword evidence="7 8" id="KW-0472">Membrane</keyword>
<feature type="transmembrane region" description="Helical" evidence="8">
    <location>
        <begin position="265"/>
        <end position="285"/>
    </location>
</feature>